<dbReference type="PANTHER" id="PTHR43229:SF3">
    <property type="entry name" value="ABC-TYPE MULTIDRUG TRANSPORT SYSTEM, PERMEASE COMPONENT"/>
    <property type="match status" value="1"/>
</dbReference>
<dbReference type="Pfam" id="PF01061">
    <property type="entry name" value="ABC2_membrane"/>
    <property type="match status" value="1"/>
</dbReference>
<dbReference type="RefSeq" id="WP_163052078.1">
    <property type="nucleotide sequence ID" value="NZ_AP019695.1"/>
</dbReference>
<dbReference type="InterPro" id="IPR051784">
    <property type="entry name" value="Nod_factor_ABC_transporter"/>
</dbReference>
<evidence type="ECO:0000256" key="4">
    <source>
        <dbReference type="ARBA" id="ARBA00023136"/>
    </source>
</evidence>
<dbReference type="InterPro" id="IPR013525">
    <property type="entry name" value="ABC2_TM"/>
</dbReference>
<dbReference type="PRINTS" id="PR00164">
    <property type="entry name" value="ABC2TRNSPORT"/>
</dbReference>
<feature type="transmembrane region" description="Helical" evidence="5">
    <location>
        <begin position="220"/>
        <end position="242"/>
    </location>
</feature>
<dbReference type="InterPro" id="IPR000412">
    <property type="entry name" value="ABC_2_transport"/>
</dbReference>
<evidence type="ECO:0000256" key="5">
    <source>
        <dbReference type="SAM" id="Phobius"/>
    </source>
</evidence>
<dbReference type="KEGG" id="aarg:Aargi30884_17440"/>
<evidence type="ECO:0000313" key="8">
    <source>
        <dbReference type="Proteomes" id="UP000464754"/>
    </source>
</evidence>
<protein>
    <recommendedName>
        <fullName evidence="6">ABC-2 type transporter transmembrane domain-containing protein</fullName>
    </recommendedName>
</protein>
<dbReference type="GO" id="GO:0043190">
    <property type="term" value="C:ATP-binding cassette (ABC) transporter complex"/>
    <property type="evidence" value="ECO:0007669"/>
    <property type="project" value="InterPro"/>
</dbReference>
<keyword evidence="2 5" id="KW-0812">Transmembrane</keyword>
<comment type="subcellular location">
    <subcellularLocation>
        <location evidence="1">Membrane</location>
        <topology evidence="1">Multi-pass membrane protein</topology>
    </subcellularLocation>
</comment>
<dbReference type="GO" id="GO:0140359">
    <property type="term" value="F:ABC-type transporter activity"/>
    <property type="evidence" value="ECO:0007669"/>
    <property type="project" value="InterPro"/>
</dbReference>
<dbReference type="AlphaFoldDB" id="A0A6N4TJS8"/>
<sequence length="258" mass="30061">MKKYVRPIYSIFKLQIILSLERATFRFSLFVQPLLYTFLLYFIYKDSNTNLSVVVYGSLLLTLWSCLCFSSLSDINREKIMGTFEHIYCSPIKFIWIMVIKTIANTILICTVSSFIILTLCTLLGITLHICNISYFVISVILTVLAFISLSLAFSSLFTLSRNHLIWINMLEYPLYILCGMVVPVSYLPFPMNYLSYLLPPTKTIELFKLSIEMRYFDKFYFIAFLCFIHILIFFAFSKIVLNYSDKKMRVENTGGLV</sequence>
<organism evidence="7 8">
    <name type="scientific">Amedibacterium intestinale</name>
    <dbReference type="NCBI Taxonomy" id="2583452"/>
    <lineage>
        <taxon>Bacteria</taxon>
        <taxon>Bacillati</taxon>
        <taxon>Bacillota</taxon>
        <taxon>Erysipelotrichia</taxon>
        <taxon>Erysipelotrichales</taxon>
        <taxon>Erysipelotrichaceae</taxon>
        <taxon>Amedibacterium</taxon>
    </lineage>
</organism>
<feature type="domain" description="ABC-2 type transporter transmembrane" evidence="6">
    <location>
        <begin position="10"/>
        <end position="208"/>
    </location>
</feature>
<feature type="transmembrane region" description="Helical" evidence="5">
    <location>
        <begin position="133"/>
        <end position="161"/>
    </location>
</feature>
<keyword evidence="4 5" id="KW-0472">Membrane</keyword>
<name>A0A6N4TJS8_9FIRM</name>
<evidence type="ECO:0000256" key="1">
    <source>
        <dbReference type="ARBA" id="ARBA00004141"/>
    </source>
</evidence>
<accession>A0A6N4TJS8</accession>
<proteinExistence type="predicted"/>
<evidence type="ECO:0000313" key="7">
    <source>
        <dbReference type="EMBL" id="BBK22841.1"/>
    </source>
</evidence>
<keyword evidence="8" id="KW-1185">Reference proteome</keyword>
<evidence type="ECO:0000259" key="6">
    <source>
        <dbReference type="Pfam" id="PF01061"/>
    </source>
</evidence>
<gene>
    <name evidence="7" type="ORF">Aargi30884_17440</name>
</gene>
<reference evidence="8" key="1">
    <citation type="submission" date="2019-05" db="EMBL/GenBank/DDBJ databases">
        <title>Complete genome sequencing of Absiella argi strain JCM 30884.</title>
        <authorList>
            <person name="Sakamoto M."/>
            <person name="Murakami T."/>
            <person name="Mori H."/>
        </authorList>
    </citation>
    <scope>NUCLEOTIDE SEQUENCE [LARGE SCALE GENOMIC DNA]</scope>
    <source>
        <strain evidence="8">JCM 30884</strain>
    </source>
</reference>
<feature type="transmembrane region" description="Helical" evidence="5">
    <location>
        <begin position="50"/>
        <end position="73"/>
    </location>
</feature>
<evidence type="ECO:0000256" key="3">
    <source>
        <dbReference type="ARBA" id="ARBA00022989"/>
    </source>
</evidence>
<dbReference type="EMBL" id="AP019695">
    <property type="protein sequence ID" value="BBK22841.1"/>
    <property type="molecule type" value="Genomic_DNA"/>
</dbReference>
<dbReference type="Proteomes" id="UP000464754">
    <property type="component" value="Chromosome"/>
</dbReference>
<feature type="transmembrane region" description="Helical" evidence="5">
    <location>
        <begin position="173"/>
        <end position="190"/>
    </location>
</feature>
<feature type="transmembrane region" description="Helical" evidence="5">
    <location>
        <begin position="23"/>
        <end position="44"/>
    </location>
</feature>
<keyword evidence="3 5" id="KW-1133">Transmembrane helix</keyword>
<feature type="transmembrane region" description="Helical" evidence="5">
    <location>
        <begin position="94"/>
        <end position="127"/>
    </location>
</feature>
<evidence type="ECO:0000256" key="2">
    <source>
        <dbReference type="ARBA" id="ARBA00022692"/>
    </source>
</evidence>
<dbReference type="PANTHER" id="PTHR43229">
    <property type="entry name" value="NODULATION PROTEIN J"/>
    <property type="match status" value="1"/>
</dbReference>